<comment type="caution">
    <text evidence="2">The sequence shown here is derived from an EMBL/GenBank/DDBJ whole genome shotgun (WGS) entry which is preliminary data.</text>
</comment>
<protein>
    <recommendedName>
        <fullName evidence="1">F-box domain-containing protein</fullName>
    </recommendedName>
</protein>
<dbReference type="SMART" id="SM00256">
    <property type="entry name" value="FBOX"/>
    <property type="match status" value="1"/>
</dbReference>
<gene>
    <name evidence="2" type="ORF">DH2020_004815</name>
</gene>
<keyword evidence="3" id="KW-1185">Reference proteome</keyword>
<dbReference type="PANTHER" id="PTHR32278">
    <property type="entry name" value="F-BOX DOMAIN-CONTAINING PROTEIN"/>
    <property type="match status" value="1"/>
</dbReference>
<accession>A0ABR0XQJ0</accession>
<dbReference type="Pfam" id="PF00646">
    <property type="entry name" value="F-box"/>
    <property type="match status" value="1"/>
</dbReference>
<dbReference type="Proteomes" id="UP001318860">
    <property type="component" value="Unassembled WGS sequence"/>
</dbReference>
<evidence type="ECO:0000313" key="2">
    <source>
        <dbReference type="EMBL" id="KAK6161434.1"/>
    </source>
</evidence>
<dbReference type="PROSITE" id="PS50181">
    <property type="entry name" value="FBOX"/>
    <property type="match status" value="1"/>
</dbReference>
<name>A0ABR0XQJ0_REHGL</name>
<dbReference type="EMBL" id="JABTTQ020000003">
    <property type="protein sequence ID" value="KAK6161434.1"/>
    <property type="molecule type" value="Genomic_DNA"/>
</dbReference>
<dbReference type="InterPro" id="IPR025886">
    <property type="entry name" value="PP2-like"/>
</dbReference>
<evidence type="ECO:0000259" key="1">
    <source>
        <dbReference type="PROSITE" id="PS50181"/>
    </source>
</evidence>
<sequence length="226" mass="25065">MDDPFTKLPEDFVSEIISRTSPLDASRLAVVSKGFKSAAESDPVWDKFLPGDCFEIVSTSVSPVVYSTKKELYFSLCHSPILLDAGNLVAKLKSVCWLDIRGKIKTHMLSSSTTYGAYLVFKLAERSYGLESVNAVVRFVNDEADSDAEERAAILHLQRSNARHGSRQQTGQLPVRRNDGWMEIEMGNFYSDKGDDGEAEARLIEIKRLGGKSGLIVQGIEFRPQA</sequence>
<dbReference type="PANTHER" id="PTHR32278:SF116">
    <property type="entry name" value="F-BOX PROTEIN PP2-B10-LIKE"/>
    <property type="match status" value="1"/>
</dbReference>
<dbReference type="InterPro" id="IPR001810">
    <property type="entry name" value="F-box_dom"/>
</dbReference>
<dbReference type="CDD" id="cd22162">
    <property type="entry name" value="F-box_AtSKIP3-like"/>
    <property type="match status" value="1"/>
</dbReference>
<dbReference type="SUPFAM" id="SSF81383">
    <property type="entry name" value="F-box domain"/>
    <property type="match status" value="1"/>
</dbReference>
<dbReference type="Pfam" id="PF14299">
    <property type="entry name" value="PP2"/>
    <property type="match status" value="1"/>
</dbReference>
<reference evidence="2 3" key="1">
    <citation type="journal article" date="2021" name="Comput. Struct. Biotechnol. J.">
        <title>De novo genome assembly of the potent medicinal plant Rehmannia glutinosa using nanopore technology.</title>
        <authorList>
            <person name="Ma L."/>
            <person name="Dong C."/>
            <person name="Song C."/>
            <person name="Wang X."/>
            <person name="Zheng X."/>
            <person name="Niu Y."/>
            <person name="Chen S."/>
            <person name="Feng W."/>
        </authorList>
    </citation>
    <scope>NUCLEOTIDE SEQUENCE [LARGE SCALE GENOMIC DNA]</scope>
    <source>
        <strain evidence="2">DH-2019</strain>
    </source>
</reference>
<feature type="domain" description="F-box" evidence="1">
    <location>
        <begin position="2"/>
        <end position="48"/>
    </location>
</feature>
<proteinExistence type="predicted"/>
<dbReference type="InterPro" id="IPR036047">
    <property type="entry name" value="F-box-like_dom_sf"/>
</dbReference>
<evidence type="ECO:0000313" key="3">
    <source>
        <dbReference type="Proteomes" id="UP001318860"/>
    </source>
</evidence>
<organism evidence="2 3">
    <name type="scientific">Rehmannia glutinosa</name>
    <name type="common">Chinese foxglove</name>
    <dbReference type="NCBI Taxonomy" id="99300"/>
    <lineage>
        <taxon>Eukaryota</taxon>
        <taxon>Viridiplantae</taxon>
        <taxon>Streptophyta</taxon>
        <taxon>Embryophyta</taxon>
        <taxon>Tracheophyta</taxon>
        <taxon>Spermatophyta</taxon>
        <taxon>Magnoliopsida</taxon>
        <taxon>eudicotyledons</taxon>
        <taxon>Gunneridae</taxon>
        <taxon>Pentapetalae</taxon>
        <taxon>asterids</taxon>
        <taxon>lamiids</taxon>
        <taxon>Lamiales</taxon>
        <taxon>Orobanchaceae</taxon>
        <taxon>Rehmannieae</taxon>
        <taxon>Rehmannia</taxon>
    </lineage>
</organism>